<dbReference type="SUPFAM" id="SSF55785">
    <property type="entry name" value="PYP-like sensor domain (PAS domain)"/>
    <property type="match status" value="1"/>
</dbReference>
<dbReference type="OrthoDB" id="5860649at2"/>
<proteinExistence type="predicted"/>
<dbReference type="Pfam" id="PF00989">
    <property type="entry name" value="PAS"/>
    <property type="match status" value="1"/>
</dbReference>
<dbReference type="SMART" id="SM00091">
    <property type="entry name" value="PAS"/>
    <property type="match status" value="1"/>
</dbReference>
<dbReference type="InterPro" id="IPR013767">
    <property type="entry name" value="PAS_fold"/>
</dbReference>
<feature type="transmembrane region" description="Helical" evidence="1">
    <location>
        <begin position="12"/>
        <end position="34"/>
    </location>
</feature>
<keyword evidence="1" id="KW-1133">Transmembrane helix</keyword>
<dbReference type="RefSeq" id="WP_126573057.1">
    <property type="nucleotide sequence ID" value="NZ_RXZH01000001.1"/>
</dbReference>
<dbReference type="CDD" id="cd00130">
    <property type="entry name" value="PAS"/>
    <property type="match status" value="1"/>
</dbReference>
<dbReference type="NCBIfam" id="TIGR00229">
    <property type="entry name" value="sensory_box"/>
    <property type="match status" value="1"/>
</dbReference>
<dbReference type="EMBL" id="RXZH01000001">
    <property type="protein sequence ID" value="RTZ18312.1"/>
    <property type="molecule type" value="Genomic_DNA"/>
</dbReference>
<name>A0A432D308_9VIBR</name>
<dbReference type="Gene3D" id="3.30.450.20">
    <property type="entry name" value="PAS domain"/>
    <property type="match status" value="1"/>
</dbReference>
<dbReference type="InterPro" id="IPR035965">
    <property type="entry name" value="PAS-like_dom_sf"/>
</dbReference>
<accession>A0A432D308</accession>
<evidence type="ECO:0000313" key="4">
    <source>
        <dbReference type="Proteomes" id="UP000268973"/>
    </source>
</evidence>
<dbReference type="Proteomes" id="UP000268973">
    <property type="component" value="Unassembled WGS sequence"/>
</dbReference>
<feature type="domain" description="PAS" evidence="2">
    <location>
        <begin position="344"/>
        <end position="382"/>
    </location>
</feature>
<evidence type="ECO:0000313" key="3">
    <source>
        <dbReference type="EMBL" id="RTZ18312.1"/>
    </source>
</evidence>
<dbReference type="AlphaFoldDB" id="A0A432D308"/>
<sequence length="468" mass="53320">MNQRYSIDNSVRLGVGALAMLAALVMCLAAFIVVKEEREYWQAEITSNYRHYISTLVYQEFEALSKVNEIIAQTPENHDLLEYASTELLNARYSVTKLRKHDVSGVLFQNNDGQAVSMNAVFNPRLLKLVSQRFVTVEGFKFDNHVDYGMVFVEGRIFLYNTALIQQSSAQKSLGTVTVLREVTSDMLDRHSQANGLTFDVQYTSASHRVVKVSYLNGVEIRVTGQSDTESNFKIEYQVTYSGGQTQPASFLVYVPLSEPNNKIWVLPVIISALMVMTTLMLWGIIRQLLVHPSLELLRLINEHDRKKIDEIKQQLPLELERVYRQFNTLYEDVERQSRFSDLLVEAIGDVIITVNQESEIDYLNPAAVTWLGFSEEQLIGQPLDMYVSTRDDLTSGIAHWLYQANVNKKRIETHAKITVLSNMDTCFEADVICQPIDLMKTKNGSSSAVIVIRVNKKRQCDYRQNGC</sequence>
<keyword evidence="1" id="KW-0812">Transmembrane</keyword>
<dbReference type="InterPro" id="IPR000014">
    <property type="entry name" value="PAS"/>
</dbReference>
<protein>
    <submittedName>
        <fullName evidence="3">PAS domain S-box protein</fullName>
    </submittedName>
</protein>
<dbReference type="PROSITE" id="PS50112">
    <property type="entry name" value="PAS"/>
    <property type="match status" value="1"/>
</dbReference>
<organism evidence="3 4">
    <name type="scientific">Vibrio aquaticus</name>
    <dbReference type="NCBI Taxonomy" id="2496559"/>
    <lineage>
        <taxon>Bacteria</taxon>
        <taxon>Pseudomonadati</taxon>
        <taxon>Pseudomonadota</taxon>
        <taxon>Gammaproteobacteria</taxon>
        <taxon>Vibrionales</taxon>
        <taxon>Vibrionaceae</taxon>
        <taxon>Vibrio</taxon>
    </lineage>
</organism>
<evidence type="ECO:0000259" key="2">
    <source>
        <dbReference type="PROSITE" id="PS50112"/>
    </source>
</evidence>
<gene>
    <name evidence="3" type="ORF">EJ063_05895</name>
</gene>
<keyword evidence="4" id="KW-1185">Reference proteome</keyword>
<keyword evidence="1" id="KW-0472">Membrane</keyword>
<evidence type="ECO:0000256" key="1">
    <source>
        <dbReference type="SAM" id="Phobius"/>
    </source>
</evidence>
<reference evidence="3 4" key="1">
    <citation type="submission" date="2018-12" db="EMBL/GenBank/DDBJ databases">
        <title>Vibrio sp. isolated from China Sea.</title>
        <authorList>
            <person name="Li Y."/>
        </authorList>
    </citation>
    <scope>NUCLEOTIDE SEQUENCE [LARGE SCALE GENOMIC DNA]</scope>
    <source>
        <strain evidence="3 4">BEI207</strain>
    </source>
</reference>
<comment type="caution">
    <text evidence="3">The sequence shown here is derived from an EMBL/GenBank/DDBJ whole genome shotgun (WGS) entry which is preliminary data.</text>
</comment>
<feature type="transmembrane region" description="Helical" evidence="1">
    <location>
        <begin position="264"/>
        <end position="286"/>
    </location>
</feature>
<dbReference type="GO" id="GO:0006355">
    <property type="term" value="P:regulation of DNA-templated transcription"/>
    <property type="evidence" value="ECO:0007669"/>
    <property type="project" value="InterPro"/>
</dbReference>